<organism evidence="1 2">
    <name type="scientific">Scleroderma citrinum Foug A</name>
    <dbReference type="NCBI Taxonomy" id="1036808"/>
    <lineage>
        <taxon>Eukaryota</taxon>
        <taxon>Fungi</taxon>
        <taxon>Dikarya</taxon>
        <taxon>Basidiomycota</taxon>
        <taxon>Agaricomycotina</taxon>
        <taxon>Agaricomycetes</taxon>
        <taxon>Agaricomycetidae</taxon>
        <taxon>Boletales</taxon>
        <taxon>Sclerodermatineae</taxon>
        <taxon>Sclerodermataceae</taxon>
        <taxon>Scleroderma</taxon>
    </lineage>
</organism>
<dbReference type="InParanoid" id="A0A0C3DFF2"/>
<reference evidence="1 2" key="1">
    <citation type="submission" date="2014-04" db="EMBL/GenBank/DDBJ databases">
        <authorList>
            <consortium name="DOE Joint Genome Institute"/>
            <person name="Kuo A."/>
            <person name="Kohler A."/>
            <person name="Nagy L.G."/>
            <person name="Floudas D."/>
            <person name="Copeland A."/>
            <person name="Barry K.W."/>
            <person name="Cichocki N."/>
            <person name="Veneault-Fourrey C."/>
            <person name="LaButti K."/>
            <person name="Lindquist E.A."/>
            <person name="Lipzen A."/>
            <person name="Lundell T."/>
            <person name="Morin E."/>
            <person name="Murat C."/>
            <person name="Sun H."/>
            <person name="Tunlid A."/>
            <person name="Henrissat B."/>
            <person name="Grigoriev I.V."/>
            <person name="Hibbett D.S."/>
            <person name="Martin F."/>
            <person name="Nordberg H.P."/>
            <person name="Cantor M.N."/>
            <person name="Hua S.X."/>
        </authorList>
    </citation>
    <scope>NUCLEOTIDE SEQUENCE [LARGE SCALE GENOMIC DNA]</scope>
    <source>
        <strain evidence="1 2">Foug A</strain>
    </source>
</reference>
<dbReference type="AlphaFoldDB" id="A0A0C3DFF2"/>
<dbReference type="HOGENOM" id="CLU_1579439_0_0_1"/>
<gene>
    <name evidence="1" type="ORF">SCLCIDRAFT_338370</name>
</gene>
<accession>A0A0C3DFF2</accession>
<protein>
    <submittedName>
        <fullName evidence="1">Uncharacterized protein</fullName>
    </submittedName>
</protein>
<keyword evidence="2" id="KW-1185">Reference proteome</keyword>
<evidence type="ECO:0000313" key="2">
    <source>
        <dbReference type="Proteomes" id="UP000053989"/>
    </source>
</evidence>
<sequence length="169" mass="18012">MESHTAGACTFKSLHIAIVVFPSGGGRSITSERSSPVGPYRMAVLAPTRAGSGEECVSVGCCGPSLVALQLYVSVLLNVNQSLPSLHKDSKAFYGYTQFLINTGTGNYRRLSKMFVHGEFTTLRNAAVHEVACLGHQGPRSTTTSKIYLVTDDKVLSPSSGQEDDNVIS</sequence>
<proteinExistence type="predicted"/>
<name>A0A0C3DFF2_9AGAM</name>
<evidence type="ECO:0000313" key="1">
    <source>
        <dbReference type="EMBL" id="KIM54826.1"/>
    </source>
</evidence>
<dbReference type="EMBL" id="KN822146">
    <property type="protein sequence ID" value="KIM54826.1"/>
    <property type="molecule type" value="Genomic_DNA"/>
</dbReference>
<reference evidence="2" key="2">
    <citation type="submission" date="2015-01" db="EMBL/GenBank/DDBJ databases">
        <title>Evolutionary Origins and Diversification of the Mycorrhizal Mutualists.</title>
        <authorList>
            <consortium name="DOE Joint Genome Institute"/>
            <consortium name="Mycorrhizal Genomics Consortium"/>
            <person name="Kohler A."/>
            <person name="Kuo A."/>
            <person name="Nagy L.G."/>
            <person name="Floudas D."/>
            <person name="Copeland A."/>
            <person name="Barry K.W."/>
            <person name="Cichocki N."/>
            <person name="Veneault-Fourrey C."/>
            <person name="LaButti K."/>
            <person name="Lindquist E.A."/>
            <person name="Lipzen A."/>
            <person name="Lundell T."/>
            <person name="Morin E."/>
            <person name="Murat C."/>
            <person name="Riley R."/>
            <person name="Ohm R."/>
            <person name="Sun H."/>
            <person name="Tunlid A."/>
            <person name="Henrissat B."/>
            <person name="Grigoriev I.V."/>
            <person name="Hibbett D.S."/>
            <person name="Martin F."/>
        </authorList>
    </citation>
    <scope>NUCLEOTIDE SEQUENCE [LARGE SCALE GENOMIC DNA]</scope>
    <source>
        <strain evidence="2">Foug A</strain>
    </source>
</reference>
<dbReference type="Proteomes" id="UP000053989">
    <property type="component" value="Unassembled WGS sequence"/>
</dbReference>